<sequence length="167" mass="18477">MVLYSVRGGGLVVAASLGLFSAFFPYPSHASCQVDWVFGKECYTVKDRLIKQMELWSSDQCSAKQQCRYKYEGEKGDTILGSHTTPVLSFVDNLNFTLTDVSSGTCKVKAFSESGASYAVIDFGGNYCNLRNLVIGSKLDENDEKYKENSTNSVCTMYSIAHCNLYT</sequence>
<proteinExistence type="predicted"/>
<protein>
    <submittedName>
        <fullName evidence="1">Uncharacterized protein</fullName>
    </submittedName>
</protein>
<evidence type="ECO:0000313" key="2">
    <source>
        <dbReference type="Proteomes" id="UP000770661"/>
    </source>
</evidence>
<comment type="caution">
    <text evidence="1">The sequence shown here is derived from an EMBL/GenBank/DDBJ whole genome shotgun (WGS) entry which is preliminary data.</text>
</comment>
<gene>
    <name evidence="1" type="ORF">GWK47_001300</name>
</gene>
<accession>A0A8J4Y1Q9</accession>
<evidence type="ECO:0000313" key="1">
    <source>
        <dbReference type="EMBL" id="KAG0715514.1"/>
    </source>
</evidence>
<dbReference type="PANTHER" id="PTHR38564:SF2">
    <property type="entry name" value="WU:FC46H12 PRECURSOR"/>
    <property type="match status" value="1"/>
</dbReference>
<keyword evidence="2" id="KW-1185">Reference proteome</keyword>
<dbReference type="Proteomes" id="UP000770661">
    <property type="component" value="Unassembled WGS sequence"/>
</dbReference>
<dbReference type="PANTHER" id="PTHR38564">
    <property type="entry name" value="SI:CH73-250A16.5-RELATED"/>
    <property type="match status" value="1"/>
</dbReference>
<name>A0A8J4Y1Q9_CHIOP</name>
<dbReference type="EMBL" id="JACEEZ010019650">
    <property type="protein sequence ID" value="KAG0715514.1"/>
    <property type="molecule type" value="Genomic_DNA"/>
</dbReference>
<reference evidence="1" key="1">
    <citation type="submission" date="2020-07" db="EMBL/GenBank/DDBJ databases">
        <title>The High-quality genome of the commercially important snow crab, Chionoecetes opilio.</title>
        <authorList>
            <person name="Jeong J.-H."/>
            <person name="Ryu S."/>
        </authorList>
    </citation>
    <scope>NUCLEOTIDE SEQUENCE</scope>
    <source>
        <strain evidence="1">MADBK_172401_WGS</strain>
        <tissue evidence="1">Digestive gland</tissue>
    </source>
</reference>
<organism evidence="1 2">
    <name type="scientific">Chionoecetes opilio</name>
    <name type="common">Atlantic snow crab</name>
    <name type="synonym">Cancer opilio</name>
    <dbReference type="NCBI Taxonomy" id="41210"/>
    <lineage>
        <taxon>Eukaryota</taxon>
        <taxon>Metazoa</taxon>
        <taxon>Ecdysozoa</taxon>
        <taxon>Arthropoda</taxon>
        <taxon>Crustacea</taxon>
        <taxon>Multicrustacea</taxon>
        <taxon>Malacostraca</taxon>
        <taxon>Eumalacostraca</taxon>
        <taxon>Eucarida</taxon>
        <taxon>Decapoda</taxon>
        <taxon>Pleocyemata</taxon>
        <taxon>Brachyura</taxon>
        <taxon>Eubrachyura</taxon>
        <taxon>Majoidea</taxon>
        <taxon>Majidae</taxon>
        <taxon>Chionoecetes</taxon>
    </lineage>
</organism>
<dbReference type="OrthoDB" id="5946254at2759"/>
<dbReference type="AlphaFoldDB" id="A0A8J4Y1Q9"/>